<evidence type="ECO:0000256" key="5">
    <source>
        <dbReference type="ARBA" id="ARBA00022801"/>
    </source>
</evidence>
<evidence type="ECO:0000256" key="4">
    <source>
        <dbReference type="ARBA" id="ARBA00022729"/>
    </source>
</evidence>
<keyword evidence="6" id="KW-0443">Lipid metabolism</keyword>
<feature type="domain" description="Glycosyl hydrolase family 30 TIM-barrel" evidence="7">
    <location>
        <begin position="101"/>
        <end position="172"/>
    </location>
</feature>
<evidence type="ECO:0000256" key="3">
    <source>
        <dbReference type="ARBA" id="ARBA00012658"/>
    </source>
</evidence>
<dbReference type="SUPFAM" id="SSF51445">
    <property type="entry name" value="(Trans)glycosidases"/>
    <property type="match status" value="1"/>
</dbReference>
<dbReference type="EMBL" id="KN549912">
    <property type="protein sequence ID" value="KHJ95603.1"/>
    <property type="molecule type" value="Genomic_DNA"/>
</dbReference>
<dbReference type="Proteomes" id="UP000053660">
    <property type="component" value="Unassembled WGS sequence"/>
</dbReference>
<evidence type="ECO:0000313" key="8">
    <source>
        <dbReference type="EMBL" id="KHJ95603.1"/>
    </source>
</evidence>
<dbReference type="InterPro" id="IPR033453">
    <property type="entry name" value="Glyco_hydro_30_TIM-barrel"/>
</dbReference>
<proteinExistence type="inferred from homology"/>
<dbReference type="PANTHER" id="PTHR11069">
    <property type="entry name" value="GLUCOSYLCERAMIDASE"/>
    <property type="match status" value="1"/>
</dbReference>
<protein>
    <recommendedName>
        <fullName evidence="3 6">Glucosylceramidase</fullName>
        <ecNumber evidence="3 6">3.2.1.45</ecNumber>
    </recommendedName>
</protein>
<dbReference type="PANTHER" id="PTHR11069:SF23">
    <property type="entry name" value="LYSOSOMAL ACID GLUCOSYLCERAMIDASE"/>
    <property type="match status" value="1"/>
</dbReference>
<gene>
    <name evidence="8" type="ORF">OESDEN_04451</name>
</gene>
<dbReference type="OrthoDB" id="2160638at2759"/>
<dbReference type="InterPro" id="IPR017853">
    <property type="entry name" value="GH"/>
</dbReference>
<evidence type="ECO:0000313" key="9">
    <source>
        <dbReference type="Proteomes" id="UP000053660"/>
    </source>
</evidence>
<evidence type="ECO:0000259" key="7">
    <source>
        <dbReference type="Pfam" id="PF02055"/>
    </source>
</evidence>
<dbReference type="Gene3D" id="3.20.20.80">
    <property type="entry name" value="Glycosidases"/>
    <property type="match status" value="2"/>
</dbReference>
<name>A0A0B1TDI6_OESDE</name>
<comment type="catalytic activity">
    <reaction evidence="1">
        <text>a beta-D-glucosyl-(1&lt;-&gt;1')-N-acylsphing-4-enine + H2O = an N-acylsphing-4-enine + D-glucose</text>
        <dbReference type="Rhea" id="RHEA:13269"/>
        <dbReference type="ChEBI" id="CHEBI:4167"/>
        <dbReference type="ChEBI" id="CHEBI:15377"/>
        <dbReference type="ChEBI" id="CHEBI:22801"/>
        <dbReference type="ChEBI" id="CHEBI:52639"/>
        <dbReference type="EC" id="3.2.1.45"/>
    </reaction>
    <physiologicalReaction direction="left-to-right" evidence="1">
        <dbReference type="Rhea" id="RHEA:13270"/>
    </physiologicalReaction>
</comment>
<dbReference type="GO" id="GO:0016020">
    <property type="term" value="C:membrane"/>
    <property type="evidence" value="ECO:0007669"/>
    <property type="project" value="GOC"/>
</dbReference>
<evidence type="ECO:0000256" key="6">
    <source>
        <dbReference type="RuleBase" id="RU361188"/>
    </source>
</evidence>
<evidence type="ECO:0000256" key="2">
    <source>
        <dbReference type="ARBA" id="ARBA00005382"/>
    </source>
</evidence>
<sequence length="177" mass="20381">MNGEYYKPYATYLTRFFEEYAKNGVKFWGMTLQYEPTSGALPFYGWQTMFTDFVRGTLGPMFKKNDATKNLKVIALDDNRMWLNNWPDKACTGSIGVHGPILGDWYRGEEYAEDIITDLNNFVAGWVDWNICLDETSGPTWVDNNLDSPIIVNATADKFYKQPMFYAMGHLRYILGA</sequence>
<dbReference type="InterPro" id="IPR001139">
    <property type="entry name" value="Glyco_hydro_30"/>
</dbReference>
<comment type="similarity">
    <text evidence="2 6">Belongs to the glycosyl hydrolase 30 family.</text>
</comment>
<keyword evidence="4" id="KW-0732">Signal</keyword>
<dbReference type="EC" id="3.2.1.45" evidence="3 6"/>
<dbReference type="Pfam" id="PF02055">
    <property type="entry name" value="Glyco_hydro_30"/>
    <property type="match status" value="2"/>
</dbReference>
<keyword evidence="6" id="KW-0326">Glycosidase</keyword>
<keyword evidence="5 6" id="KW-0378">Hydrolase</keyword>
<keyword evidence="6" id="KW-0746">Sphingolipid metabolism</keyword>
<feature type="domain" description="Glycosyl hydrolase family 30 TIM-barrel" evidence="7">
    <location>
        <begin position="4"/>
        <end position="90"/>
    </location>
</feature>
<reference evidence="8 9" key="1">
    <citation type="submission" date="2014-03" db="EMBL/GenBank/DDBJ databases">
        <title>Draft genome of the hookworm Oesophagostomum dentatum.</title>
        <authorList>
            <person name="Mitreva M."/>
        </authorList>
    </citation>
    <scope>NUCLEOTIDE SEQUENCE [LARGE SCALE GENOMIC DNA]</scope>
    <source>
        <strain evidence="8 9">OD-Hann</strain>
    </source>
</reference>
<dbReference type="GO" id="GO:0006680">
    <property type="term" value="P:glucosylceramide catabolic process"/>
    <property type="evidence" value="ECO:0007669"/>
    <property type="project" value="TreeGrafter"/>
</dbReference>
<dbReference type="AlphaFoldDB" id="A0A0B1TDI6"/>
<dbReference type="GO" id="GO:0004348">
    <property type="term" value="F:glucosylceramidase activity"/>
    <property type="evidence" value="ECO:0007669"/>
    <property type="project" value="UniProtKB-EC"/>
</dbReference>
<organism evidence="8 9">
    <name type="scientific">Oesophagostomum dentatum</name>
    <name type="common">Nodular worm</name>
    <dbReference type="NCBI Taxonomy" id="61180"/>
    <lineage>
        <taxon>Eukaryota</taxon>
        <taxon>Metazoa</taxon>
        <taxon>Ecdysozoa</taxon>
        <taxon>Nematoda</taxon>
        <taxon>Chromadorea</taxon>
        <taxon>Rhabditida</taxon>
        <taxon>Rhabditina</taxon>
        <taxon>Rhabditomorpha</taxon>
        <taxon>Strongyloidea</taxon>
        <taxon>Strongylidae</taxon>
        <taxon>Oesophagostomum</taxon>
    </lineage>
</organism>
<evidence type="ECO:0000256" key="1">
    <source>
        <dbReference type="ARBA" id="ARBA00001013"/>
    </source>
</evidence>
<keyword evidence="9" id="KW-1185">Reference proteome</keyword>
<accession>A0A0B1TDI6</accession>